<proteinExistence type="predicted"/>
<gene>
    <name evidence="1" type="ORF">AVEN_200253_1</name>
</gene>
<accession>A0A4Y2DSR4</accession>
<dbReference type="Proteomes" id="UP000499080">
    <property type="component" value="Unassembled WGS sequence"/>
</dbReference>
<evidence type="ECO:0000313" key="1">
    <source>
        <dbReference type="EMBL" id="GBM19317.1"/>
    </source>
</evidence>
<reference evidence="1 2" key="1">
    <citation type="journal article" date="2019" name="Sci. Rep.">
        <title>Orb-weaving spider Araneus ventricosus genome elucidates the spidroin gene catalogue.</title>
        <authorList>
            <person name="Kono N."/>
            <person name="Nakamura H."/>
            <person name="Ohtoshi R."/>
            <person name="Moran D.A.P."/>
            <person name="Shinohara A."/>
            <person name="Yoshida Y."/>
            <person name="Fujiwara M."/>
            <person name="Mori M."/>
            <person name="Tomita M."/>
            <person name="Arakawa K."/>
        </authorList>
    </citation>
    <scope>NUCLEOTIDE SEQUENCE [LARGE SCALE GENOMIC DNA]</scope>
</reference>
<protein>
    <submittedName>
        <fullName evidence="1">Uncharacterized protein</fullName>
    </submittedName>
</protein>
<evidence type="ECO:0000313" key="2">
    <source>
        <dbReference type="Proteomes" id="UP000499080"/>
    </source>
</evidence>
<sequence length="107" mass="12166">MVILKRSTEQITARHNRIKPYSRQQSHIRRLQPTIHLNNRKGLTALSKTNQPESFEIVTNRGLLTTSQSACRQKPMLPTCGRTTDPNDNPAVRNDFVCWAATSLHNS</sequence>
<name>A0A4Y2DSR4_ARAVE</name>
<organism evidence="1 2">
    <name type="scientific">Araneus ventricosus</name>
    <name type="common">Orbweaver spider</name>
    <name type="synonym">Epeira ventricosa</name>
    <dbReference type="NCBI Taxonomy" id="182803"/>
    <lineage>
        <taxon>Eukaryota</taxon>
        <taxon>Metazoa</taxon>
        <taxon>Ecdysozoa</taxon>
        <taxon>Arthropoda</taxon>
        <taxon>Chelicerata</taxon>
        <taxon>Arachnida</taxon>
        <taxon>Araneae</taxon>
        <taxon>Araneomorphae</taxon>
        <taxon>Entelegynae</taxon>
        <taxon>Araneoidea</taxon>
        <taxon>Araneidae</taxon>
        <taxon>Araneus</taxon>
    </lineage>
</organism>
<comment type="caution">
    <text evidence="1">The sequence shown here is derived from an EMBL/GenBank/DDBJ whole genome shotgun (WGS) entry which is preliminary data.</text>
</comment>
<dbReference type="EMBL" id="BGPR01000421">
    <property type="protein sequence ID" value="GBM19317.1"/>
    <property type="molecule type" value="Genomic_DNA"/>
</dbReference>
<dbReference type="AlphaFoldDB" id="A0A4Y2DSR4"/>
<keyword evidence="2" id="KW-1185">Reference proteome</keyword>